<protein>
    <recommendedName>
        <fullName evidence="3">Glycosyl transferase family 28 C-terminal domain-containing protein</fullName>
    </recommendedName>
</protein>
<sequence length="294" mass="30461">MSPDVPLVEIVVDGGAGLGYGHISRMRTLSQTLVEDGFAVRWAPQSDVARAALADRASSPRAGAPDLTLVDLPYDGSEFVEAARKARRPAIALDYTGRAEADLALRTNAPAGPVAARRVLHGLDYAIIRLEIREAVAQGGEHVLVSIGGSDLGDRGPAAAARLAEAGQQVILVRGPLAGPLPEAPWGVDVRVTPPDLPFLMASCAWAVANAGTTLMELMCLGKAVHVLPQTAEEERFAADLLAQGAILGTGLDLLAPPDPARQAQVAMKAASLVDGQGVKRISALCRELVGSGA</sequence>
<gene>
    <name evidence="1" type="ORF">E5163_16205</name>
</gene>
<proteinExistence type="predicted"/>
<name>A0A4S2GW13_9PROT</name>
<dbReference type="Proteomes" id="UP000308054">
    <property type="component" value="Unassembled WGS sequence"/>
</dbReference>
<evidence type="ECO:0000313" key="1">
    <source>
        <dbReference type="EMBL" id="TGY87255.1"/>
    </source>
</evidence>
<comment type="caution">
    <text evidence="1">The sequence shown here is derived from an EMBL/GenBank/DDBJ whole genome shotgun (WGS) entry which is preliminary data.</text>
</comment>
<dbReference type="EMBL" id="SRXW01000007">
    <property type="protein sequence ID" value="TGY87255.1"/>
    <property type="molecule type" value="Genomic_DNA"/>
</dbReference>
<evidence type="ECO:0000313" key="2">
    <source>
        <dbReference type="Proteomes" id="UP000308054"/>
    </source>
</evidence>
<dbReference type="AlphaFoldDB" id="A0A4S2GW13"/>
<dbReference type="Gene3D" id="3.40.50.2000">
    <property type="entry name" value="Glycogen Phosphorylase B"/>
    <property type="match status" value="1"/>
</dbReference>
<reference evidence="1 2" key="1">
    <citation type="journal article" date="2017" name="Int. J. Syst. Evol. Microbiol.">
        <title>Marinicauda algicola sp. nov., isolated from a marine red alga Rhodosorus marinus.</title>
        <authorList>
            <person name="Jeong S.E."/>
            <person name="Jeon S.H."/>
            <person name="Chun B.H."/>
            <person name="Kim D.W."/>
            <person name="Jeon C.O."/>
        </authorList>
    </citation>
    <scope>NUCLEOTIDE SEQUENCE [LARGE SCALE GENOMIC DNA]</scope>
    <source>
        <strain evidence="1 2">JCM 31718</strain>
    </source>
</reference>
<dbReference type="SUPFAM" id="SSF53756">
    <property type="entry name" value="UDP-Glycosyltransferase/glycogen phosphorylase"/>
    <property type="match status" value="1"/>
</dbReference>
<accession>A0A4S2GW13</accession>
<evidence type="ECO:0008006" key="3">
    <source>
        <dbReference type="Google" id="ProtNLM"/>
    </source>
</evidence>
<dbReference type="RefSeq" id="WP_135997559.1">
    <property type="nucleotide sequence ID" value="NZ_CP071057.1"/>
</dbReference>
<organism evidence="1 2">
    <name type="scientific">Marinicauda algicola</name>
    <dbReference type="NCBI Taxonomy" id="2029849"/>
    <lineage>
        <taxon>Bacteria</taxon>
        <taxon>Pseudomonadati</taxon>
        <taxon>Pseudomonadota</taxon>
        <taxon>Alphaproteobacteria</taxon>
        <taxon>Maricaulales</taxon>
        <taxon>Maricaulaceae</taxon>
        <taxon>Marinicauda</taxon>
    </lineage>
</organism>
<keyword evidence="2" id="KW-1185">Reference proteome</keyword>
<dbReference type="OrthoDB" id="9788924at2"/>